<evidence type="ECO:0000313" key="12">
    <source>
        <dbReference type="EMBL" id="KAJ6825891.1"/>
    </source>
</evidence>
<keyword evidence="8" id="KW-0539">Nucleus</keyword>
<evidence type="ECO:0000256" key="4">
    <source>
        <dbReference type="ARBA" id="ARBA00022833"/>
    </source>
</evidence>
<evidence type="ECO:0000313" key="13">
    <source>
        <dbReference type="Proteomes" id="UP001140949"/>
    </source>
</evidence>
<organism evidence="12 13">
    <name type="scientific">Iris pallida</name>
    <name type="common">Sweet iris</name>
    <dbReference type="NCBI Taxonomy" id="29817"/>
    <lineage>
        <taxon>Eukaryota</taxon>
        <taxon>Viridiplantae</taxon>
        <taxon>Streptophyta</taxon>
        <taxon>Embryophyta</taxon>
        <taxon>Tracheophyta</taxon>
        <taxon>Spermatophyta</taxon>
        <taxon>Magnoliopsida</taxon>
        <taxon>Liliopsida</taxon>
        <taxon>Asparagales</taxon>
        <taxon>Iridaceae</taxon>
        <taxon>Iridoideae</taxon>
        <taxon>Irideae</taxon>
        <taxon>Iris</taxon>
    </lineage>
</organism>
<dbReference type="InterPro" id="IPR004333">
    <property type="entry name" value="SBP_dom"/>
</dbReference>
<dbReference type="GO" id="GO:0008270">
    <property type="term" value="F:zinc ion binding"/>
    <property type="evidence" value="ECO:0007669"/>
    <property type="project" value="UniProtKB-KW"/>
</dbReference>
<evidence type="ECO:0000256" key="2">
    <source>
        <dbReference type="ARBA" id="ARBA00022723"/>
    </source>
</evidence>
<keyword evidence="5" id="KW-0805">Transcription regulation</keyword>
<keyword evidence="6" id="KW-0238">DNA-binding</keyword>
<dbReference type="PROSITE" id="PS51141">
    <property type="entry name" value="ZF_SBP"/>
    <property type="match status" value="1"/>
</dbReference>
<evidence type="ECO:0000256" key="6">
    <source>
        <dbReference type="ARBA" id="ARBA00023125"/>
    </source>
</evidence>
<reference evidence="12" key="1">
    <citation type="journal article" date="2023" name="GigaByte">
        <title>Genome assembly of the bearded iris, Iris pallida Lam.</title>
        <authorList>
            <person name="Bruccoleri R.E."/>
            <person name="Oakeley E.J."/>
            <person name="Faust A.M.E."/>
            <person name="Altorfer M."/>
            <person name="Dessus-Babus S."/>
            <person name="Burckhardt D."/>
            <person name="Oertli M."/>
            <person name="Naumann U."/>
            <person name="Petersen F."/>
            <person name="Wong J."/>
        </authorList>
    </citation>
    <scope>NUCLEOTIDE SEQUENCE</scope>
    <source>
        <strain evidence="12">GSM-AAB239-AS_SAM_17_03QT</strain>
    </source>
</reference>
<feature type="region of interest" description="Disordered" evidence="10">
    <location>
        <begin position="141"/>
        <end position="165"/>
    </location>
</feature>
<evidence type="ECO:0000256" key="7">
    <source>
        <dbReference type="ARBA" id="ARBA00023163"/>
    </source>
</evidence>
<dbReference type="SUPFAM" id="SSF103612">
    <property type="entry name" value="SBT domain"/>
    <property type="match status" value="1"/>
</dbReference>
<keyword evidence="2" id="KW-0479">Metal-binding</keyword>
<comment type="subcellular location">
    <subcellularLocation>
        <location evidence="1">Nucleus</location>
    </subcellularLocation>
</comment>
<comment type="caution">
    <text evidence="12">The sequence shown here is derived from an EMBL/GenBank/DDBJ whole genome shotgun (WGS) entry which is preliminary data.</text>
</comment>
<feature type="domain" description="SBP-type" evidence="11">
    <location>
        <begin position="74"/>
        <end position="151"/>
    </location>
</feature>
<feature type="region of interest" description="Disordered" evidence="10">
    <location>
        <begin position="1"/>
        <end position="20"/>
    </location>
</feature>
<dbReference type="Pfam" id="PF03110">
    <property type="entry name" value="SBP"/>
    <property type="match status" value="1"/>
</dbReference>
<feature type="compositionally biased region" description="Gly residues" evidence="10">
    <location>
        <begin position="35"/>
        <end position="44"/>
    </location>
</feature>
<evidence type="ECO:0000259" key="11">
    <source>
        <dbReference type="PROSITE" id="PS51141"/>
    </source>
</evidence>
<gene>
    <name evidence="12" type="ORF">M6B38_374685</name>
</gene>
<keyword evidence="3 9" id="KW-0863">Zinc-finger</keyword>
<proteinExistence type="predicted"/>
<evidence type="ECO:0000256" key="3">
    <source>
        <dbReference type="ARBA" id="ARBA00022771"/>
    </source>
</evidence>
<dbReference type="PANTHER" id="PTHR31251:SF226">
    <property type="entry name" value="SQUAMOSA PROMOTER-BINDING-LIKE PROTEIN 6"/>
    <property type="match status" value="1"/>
</dbReference>
<dbReference type="EMBL" id="JANAVB010021399">
    <property type="protein sequence ID" value="KAJ6825891.1"/>
    <property type="molecule type" value="Genomic_DNA"/>
</dbReference>
<evidence type="ECO:0000256" key="10">
    <source>
        <dbReference type="SAM" id="MobiDB-lite"/>
    </source>
</evidence>
<protein>
    <submittedName>
        <fullName evidence="12">Squamosa promoter-binding-like protein 14 isoform X1</fullName>
    </submittedName>
</protein>
<dbReference type="Proteomes" id="UP001140949">
    <property type="component" value="Unassembled WGS sequence"/>
</dbReference>
<feature type="compositionally biased region" description="Basic residues" evidence="10">
    <location>
        <begin position="141"/>
        <end position="151"/>
    </location>
</feature>
<evidence type="ECO:0000256" key="1">
    <source>
        <dbReference type="ARBA" id="ARBA00004123"/>
    </source>
</evidence>
<accession>A0AAX6GCF4</accession>
<feature type="region of interest" description="Disordered" evidence="10">
    <location>
        <begin position="343"/>
        <end position="362"/>
    </location>
</feature>
<evidence type="ECO:0000256" key="9">
    <source>
        <dbReference type="PROSITE-ProRule" id="PRU00470"/>
    </source>
</evidence>
<dbReference type="GO" id="GO:0003677">
    <property type="term" value="F:DNA binding"/>
    <property type="evidence" value="ECO:0007669"/>
    <property type="project" value="UniProtKB-KW"/>
</dbReference>
<sequence length="362" mass="39028">MDMGSSGSEAVTDSSHDSLNGLKFGKKIYFEDVGSGGGGGGGGSSSSSSSTKPDPPAKKGKGVVQQQQQQQQRPPRCQVEGCKVDLTGDKAYYCRHKVCVVHSKSPKVVVAGMEQRFCQQCSRFHQLNEFDQGKRSCRRRLAGHNERRRKPPPGPLSPGYGRLSSSLHEDNSRFRGFLMDFTYPRPAVTSRDLWPSERVAGGNQWQGSFNCPHGAAEAHPYMHPPAHFAAAHELPSSQCLAGVTDSSCALSLLSNQPCAVAANPRNRGSTAPASNRLETAPAGQRITVPNSYIGNHGGYKGHGTGSSSQEIQHAMEYGHFGNADDQFSGEIELALQGNRQCPAHAPARSDYDHSGRVMHWSL</sequence>
<dbReference type="AlphaFoldDB" id="A0AAX6GCF4"/>
<keyword evidence="4" id="KW-0862">Zinc</keyword>
<dbReference type="InterPro" id="IPR036893">
    <property type="entry name" value="SBP_sf"/>
</dbReference>
<name>A0AAX6GCF4_IRIPA</name>
<evidence type="ECO:0000256" key="8">
    <source>
        <dbReference type="ARBA" id="ARBA00023242"/>
    </source>
</evidence>
<keyword evidence="7" id="KW-0804">Transcription</keyword>
<dbReference type="GO" id="GO:0005634">
    <property type="term" value="C:nucleus"/>
    <property type="evidence" value="ECO:0007669"/>
    <property type="project" value="UniProtKB-SubCell"/>
</dbReference>
<dbReference type="Gene3D" id="4.10.1100.10">
    <property type="entry name" value="Transcription factor, SBP-box domain"/>
    <property type="match status" value="1"/>
</dbReference>
<feature type="region of interest" description="Disordered" evidence="10">
    <location>
        <begin position="35"/>
        <end position="78"/>
    </location>
</feature>
<evidence type="ECO:0000256" key="5">
    <source>
        <dbReference type="ARBA" id="ARBA00023015"/>
    </source>
</evidence>
<dbReference type="FunFam" id="4.10.1100.10:FF:000001">
    <property type="entry name" value="Squamosa promoter-binding-like protein 14"/>
    <property type="match status" value="1"/>
</dbReference>
<reference evidence="12" key="2">
    <citation type="submission" date="2023-04" db="EMBL/GenBank/DDBJ databases">
        <authorList>
            <person name="Bruccoleri R.E."/>
            <person name="Oakeley E.J."/>
            <person name="Faust A.-M."/>
            <person name="Dessus-Babus S."/>
            <person name="Altorfer M."/>
            <person name="Burckhardt D."/>
            <person name="Oertli M."/>
            <person name="Naumann U."/>
            <person name="Petersen F."/>
            <person name="Wong J."/>
        </authorList>
    </citation>
    <scope>NUCLEOTIDE SEQUENCE</scope>
    <source>
        <strain evidence="12">GSM-AAB239-AS_SAM_17_03QT</strain>
        <tissue evidence="12">Leaf</tissue>
    </source>
</reference>
<feature type="compositionally biased region" description="Polar residues" evidence="10">
    <location>
        <begin position="1"/>
        <end position="13"/>
    </location>
</feature>
<keyword evidence="13" id="KW-1185">Reference proteome</keyword>
<dbReference type="PANTHER" id="PTHR31251">
    <property type="entry name" value="SQUAMOSA PROMOTER-BINDING-LIKE PROTEIN 4"/>
    <property type="match status" value="1"/>
</dbReference>
<dbReference type="InterPro" id="IPR044817">
    <property type="entry name" value="SBP-like"/>
</dbReference>